<keyword evidence="1" id="KW-0175">Coiled coil</keyword>
<evidence type="ECO:0000313" key="3">
    <source>
        <dbReference type="Proteomes" id="UP000630149"/>
    </source>
</evidence>
<keyword evidence="3" id="KW-1185">Reference proteome</keyword>
<feature type="coiled-coil region" evidence="1">
    <location>
        <begin position="425"/>
        <end position="452"/>
    </location>
</feature>
<dbReference type="RefSeq" id="WP_131775653.1">
    <property type="nucleotide sequence ID" value="NZ_BMOB01000001.1"/>
</dbReference>
<sequence length="493" mass="56420">MTSEIEGYLESESEIAARLGVHLIEAIEKRSRHAFLYAFNALRTSKASIIYKALSSVSIHSSTPLMLAAKFSESFLRYLFLLLEQLSQKEQAEILMHSNHHGDNALLLTIKHNSSVFFELLSKIETLDKSYQHKIIQQLNERGDSALELAMSYYPLAVSKLLSMTLEMDESERNKILSSTAGYDLLWLVVRYCPSDFFKLKPMLQRVATLDKMLLQSSSNGWNSLMIALNYNRHALLWLLPMIEALDNPDRAQILKQKNDDGETPLFLAFEVCPEEVPTLEQLIRTLDSEDRIELYGQVLNATLEQNPQALVTRFKVFKHWEKDKLGLALRPIDRSDVLILSEIIRNQPKDLVHILSMTKLLSEEDQATYMMPINPGEDNALLLAASCQPRLVPHLLEVVNGLSLEVRKRVFDSMTTLDKAKPQNKEHKSALQSIKDARKQCNKEYDRTLNKSRKSNHRGFFSRGKGPEKTVKGRTYTLINNDDCNENQENRI</sequence>
<gene>
    <name evidence="2" type="ORF">GCM10007966_04270</name>
</gene>
<evidence type="ECO:0000256" key="1">
    <source>
        <dbReference type="SAM" id="Coils"/>
    </source>
</evidence>
<evidence type="ECO:0000313" key="2">
    <source>
        <dbReference type="EMBL" id="GGI78835.1"/>
    </source>
</evidence>
<dbReference type="Proteomes" id="UP000630149">
    <property type="component" value="Unassembled WGS sequence"/>
</dbReference>
<protein>
    <recommendedName>
        <fullName evidence="4">Ankyrin repeats (3 copies)</fullName>
    </recommendedName>
</protein>
<evidence type="ECO:0008006" key="4">
    <source>
        <dbReference type="Google" id="ProtNLM"/>
    </source>
</evidence>
<dbReference type="SUPFAM" id="SSF48403">
    <property type="entry name" value="Ankyrin repeat"/>
    <property type="match status" value="1"/>
</dbReference>
<reference evidence="2" key="2">
    <citation type="submission" date="2020-09" db="EMBL/GenBank/DDBJ databases">
        <authorList>
            <person name="Sun Q."/>
            <person name="Ohkuma M."/>
        </authorList>
    </citation>
    <scope>NUCLEOTIDE SEQUENCE</scope>
    <source>
        <strain evidence="2">JCM 13919</strain>
    </source>
</reference>
<dbReference type="Gene3D" id="1.25.40.20">
    <property type="entry name" value="Ankyrin repeat-containing domain"/>
    <property type="match status" value="1"/>
</dbReference>
<organism evidence="2 3">
    <name type="scientific">Legionella impletisoli</name>
    <dbReference type="NCBI Taxonomy" id="343510"/>
    <lineage>
        <taxon>Bacteria</taxon>
        <taxon>Pseudomonadati</taxon>
        <taxon>Pseudomonadota</taxon>
        <taxon>Gammaproteobacteria</taxon>
        <taxon>Legionellales</taxon>
        <taxon>Legionellaceae</taxon>
        <taxon>Legionella</taxon>
    </lineage>
</organism>
<dbReference type="AlphaFoldDB" id="A0A917N967"/>
<accession>A0A917N967</accession>
<comment type="caution">
    <text evidence="2">The sequence shown here is derived from an EMBL/GenBank/DDBJ whole genome shotgun (WGS) entry which is preliminary data.</text>
</comment>
<proteinExistence type="predicted"/>
<reference evidence="2" key="1">
    <citation type="journal article" date="2014" name="Int. J. Syst. Evol. Microbiol.">
        <title>Complete genome sequence of Corynebacterium casei LMG S-19264T (=DSM 44701T), isolated from a smear-ripened cheese.</title>
        <authorList>
            <consortium name="US DOE Joint Genome Institute (JGI-PGF)"/>
            <person name="Walter F."/>
            <person name="Albersmeier A."/>
            <person name="Kalinowski J."/>
            <person name="Ruckert C."/>
        </authorList>
    </citation>
    <scope>NUCLEOTIDE SEQUENCE</scope>
    <source>
        <strain evidence="2">JCM 13919</strain>
    </source>
</reference>
<dbReference type="EMBL" id="BMOB01000001">
    <property type="protein sequence ID" value="GGI78835.1"/>
    <property type="molecule type" value="Genomic_DNA"/>
</dbReference>
<name>A0A917N967_9GAMM</name>
<dbReference type="InterPro" id="IPR036770">
    <property type="entry name" value="Ankyrin_rpt-contain_sf"/>
</dbReference>